<dbReference type="CDD" id="cd00130">
    <property type="entry name" value="PAS"/>
    <property type="match status" value="1"/>
</dbReference>
<feature type="transmembrane region" description="Helical" evidence="2">
    <location>
        <begin position="279"/>
        <end position="302"/>
    </location>
</feature>
<dbReference type="Pfam" id="PF00563">
    <property type="entry name" value="EAL"/>
    <property type="match status" value="1"/>
</dbReference>
<feature type="transmembrane region" description="Helical" evidence="2">
    <location>
        <begin position="187"/>
        <end position="209"/>
    </location>
</feature>
<organism evidence="7 8">
    <name type="scientific">Maritalea myrionectae</name>
    <dbReference type="NCBI Taxonomy" id="454601"/>
    <lineage>
        <taxon>Bacteria</taxon>
        <taxon>Pseudomonadati</taxon>
        <taxon>Pseudomonadota</taxon>
        <taxon>Alphaproteobacteria</taxon>
        <taxon>Hyphomicrobiales</taxon>
        <taxon>Devosiaceae</taxon>
        <taxon>Maritalea</taxon>
    </lineage>
</organism>
<evidence type="ECO:0000313" key="8">
    <source>
        <dbReference type="Proteomes" id="UP000258927"/>
    </source>
</evidence>
<dbReference type="Proteomes" id="UP000258927">
    <property type="component" value="Chromosome"/>
</dbReference>
<evidence type="ECO:0000259" key="4">
    <source>
        <dbReference type="PROSITE" id="PS50113"/>
    </source>
</evidence>
<keyword evidence="3" id="KW-0732">Signal</keyword>
<dbReference type="PANTHER" id="PTHR44757">
    <property type="entry name" value="DIGUANYLATE CYCLASE DGCP"/>
    <property type="match status" value="1"/>
</dbReference>
<keyword evidence="8" id="KW-1185">Reference proteome</keyword>
<feature type="domain" description="GGDEF" evidence="6">
    <location>
        <begin position="561"/>
        <end position="694"/>
    </location>
</feature>
<evidence type="ECO:0000256" key="1">
    <source>
        <dbReference type="SAM" id="MobiDB-lite"/>
    </source>
</evidence>
<dbReference type="Gene3D" id="3.30.70.270">
    <property type="match status" value="1"/>
</dbReference>
<feature type="transmembrane region" description="Helical" evidence="2">
    <location>
        <begin position="252"/>
        <end position="272"/>
    </location>
</feature>
<dbReference type="CDD" id="cd01949">
    <property type="entry name" value="GGDEF"/>
    <property type="match status" value="1"/>
</dbReference>
<accession>A0A2R4MGV5</accession>
<dbReference type="SUPFAM" id="SSF55073">
    <property type="entry name" value="Nucleotide cyclase"/>
    <property type="match status" value="1"/>
</dbReference>
<dbReference type="SMART" id="SM00086">
    <property type="entry name" value="PAC"/>
    <property type="match status" value="1"/>
</dbReference>
<feature type="transmembrane region" description="Helical" evidence="2">
    <location>
        <begin position="367"/>
        <end position="384"/>
    </location>
</feature>
<dbReference type="InterPro" id="IPR000014">
    <property type="entry name" value="PAS"/>
</dbReference>
<dbReference type="InterPro" id="IPR035919">
    <property type="entry name" value="EAL_sf"/>
</dbReference>
<dbReference type="SMART" id="SM00052">
    <property type="entry name" value="EAL"/>
    <property type="match status" value="1"/>
</dbReference>
<protein>
    <submittedName>
        <fullName evidence="7">Putative signaling protein</fullName>
    </submittedName>
</protein>
<feature type="compositionally biased region" description="Basic and acidic residues" evidence="1">
    <location>
        <begin position="964"/>
        <end position="1000"/>
    </location>
</feature>
<proteinExistence type="predicted"/>
<dbReference type="Gene3D" id="3.20.20.450">
    <property type="entry name" value="EAL domain"/>
    <property type="match status" value="1"/>
</dbReference>
<dbReference type="CDD" id="cd22249">
    <property type="entry name" value="UDM1_RNF168_RNF169-like"/>
    <property type="match status" value="1"/>
</dbReference>
<evidence type="ECO:0000313" key="7">
    <source>
        <dbReference type="EMBL" id="AVX05277.1"/>
    </source>
</evidence>
<dbReference type="InterPro" id="IPR035965">
    <property type="entry name" value="PAS-like_dom_sf"/>
</dbReference>
<dbReference type="AlphaFoldDB" id="A0A2R4MGV5"/>
<dbReference type="KEGG" id="mmyr:MXMO3_02766"/>
<dbReference type="Pfam" id="PF08447">
    <property type="entry name" value="PAS_3"/>
    <property type="match status" value="1"/>
</dbReference>
<dbReference type="InterPro" id="IPR043128">
    <property type="entry name" value="Rev_trsase/Diguanyl_cyclase"/>
</dbReference>
<dbReference type="Gene3D" id="3.30.450.20">
    <property type="entry name" value="PAS domain"/>
    <property type="match status" value="1"/>
</dbReference>
<feature type="transmembrane region" description="Helical" evidence="2">
    <location>
        <begin position="221"/>
        <end position="240"/>
    </location>
</feature>
<dbReference type="NCBIfam" id="TIGR00254">
    <property type="entry name" value="GGDEF"/>
    <property type="match status" value="1"/>
</dbReference>
<evidence type="ECO:0000259" key="5">
    <source>
        <dbReference type="PROSITE" id="PS50883"/>
    </source>
</evidence>
<feature type="chain" id="PRO_5015311756" evidence="3">
    <location>
        <begin position="29"/>
        <end position="1043"/>
    </location>
</feature>
<dbReference type="PROSITE" id="PS50113">
    <property type="entry name" value="PAC"/>
    <property type="match status" value="1"/>
</dbReference>
<dbReference type="InterPro" id="IPR029787">
    <property type="entry name" value="Nucleotide_cyclase"/>
</dbReference>
<dbReference type="InterPro" id="IPR052155">
    <property type="entry name" value="Biofilm_reg_signaling"/>
</dbReference>
<sequence length="1043" mass="115536">MGMFRALRKAVIVLAHLCLLLWVGAASALEVVTIPEKIGAVDLSEAVEVREGQDGRVQLSTAPDVNGIIRRIEVQATDTSANPNWALIAIHNPLDVQVERLLVAPFFQMPGSGVFRTDLGGKRINVITASQGFRPNRVPDQEADAFSITVDPGATVTYVIELEDETLPELVMWEPSSYRDYINAFTLFRGTVLGVSGLLAVFLSIMFVVKGRGVFPAAAALAWAVMFYLLVDFGILAKLIDIRPTQLQTYRAAAEAALATTLFGFLFIYLNLHRWHIRFIHLALALMLVMLALIILAFFQPILAVGTARAVLALLGVFGIVVVGFLAVRGYDRAVLIVPTWIIFVGWLIFSYMVVSGDITNDIAQSAVAGGLVLIVMLLGFTAIQHAFTDGQVSVGALSEVERRALALTGSGDFVFDWNIERDRVVVSDGLALRLGEEPSALRGDIKLWLERLHPEDRDRFRTALDTLVELRRGKVASDFRIISQDGSYRNFRLRVKPVLGGSDEVSRCVGTLQDVTDERVARDRLLHDAVHDSLTGLPNIELYLDRLDRALTRSRESRAIKPAVFLIDLDGFMNLDERIGHVAADSVLLAIARRLSRLMRPLDTLARVNGDQFAVILVTEDSAASIAHFAEQLRKAIKDPIKFGESELSISASMGITIYDNKPITAPQVLRNAELAMLHAKRDGGDRIEAYRTTTNDEGLPTNPLDVDLKKAIDNRELKILFQPIFDLRDGRLAGAEALMRWNHPQRGAISPEEFIPLAERTGLIEKLGRVAIEQSSAQLKNWLSGGEVEKGFFLSINLSAQQLASETMLNDMRSLVSKNPEVARRFLLEVTESQIMTSPEHSAYILDSLKSLGFRLALDDFGVGHSSLSYLHRFPFDFIKIPSTFVQMSERHGIAQTQMPIMKAVVSLAEDLDLQVIAEGAESDDEVARIQGLGCRYAQGFAFSKAVSGEEFVQLLSKDAKNRKQAQRDAEQRARKIQKEQQAKEMAEQRAKEAEKRKQQAALERQQSKKRAIAEKAGKKAQHAPQKPEPQKTTNKDKDVS</sequence>
<dbReference type="InterPro" id="IPR000160">
    <property type="entry name" value="GGDEF_dom"/>
</dbReference>
<reference evidence="7 8" key="1">
    <citation type="submission" date="2017-05" db="EMBL/GenBank/DDBJ databases">
        <title>Genome Analysis of Maritalea myrionectae HL2708#5.</title>
        <authorList>
            <consortium name="Cotde Inc.-PKNU"/>
            <person name="Jang D."/>
            <person name="Oh H.-M."/>
        </authorList>
    </citation>
    <scope>NUCLEOTIDE SEQUENCE [LARGE SCALE GENOMIC DNA]</scope>
    <source>
        <strain evidence="7 8">HL2708#5</strain>
    </source>
</reference>
<evidence type="ECO:0000256" key="3">
    <source>
        <dbReference type="SAM" id="SignalP"/>
    </source>
</evidence>
<evidence type="ECO:0000256" key="2">
    <source>
        <dbReference type="SAM" id="Phobius"/>
    </source>
</evidence>
<dbReference type="SUPFAM" id="SSF55785">
    <property type="entry name" value="PYP-like sensor domain (PAS domain)"/>
    <property type="match status" value="1"/>
</dbReference>
<dbReference type="InterPro" id="IPR001633">
    <property type="entry name" value="EAL_dom"/>
</dbReference>
<dbReference type="InterPro" id="IPR013655">
    <property type="entry name" value="PAS_fold_3"/>
</dbReference>
<dbReference type="PANTHER" id="PTHR44757:SF2">
    <property type="entry name" value="BIOFILM ARCHITECTURE MAINTENANCE PROTEIN MBAA"/>
    <property type="match status" value="1"/>
</dbReference>
<keyword evidence="2" id="KW-1133">Transmembrane helix</keyword>
<dbReference type="InterPro" id="IPR001610">
    <property type="entry name" value="PAC"/>
</dbReference>
<feature type="region of interest" description="Disordered" evidence="1">
    <location>
        <begin position="964"/>
        <end position="1043"/>
    </location>
</feature>
<keyword evidence="2" id="KW-0472">Membrane</keyword>
<keyword evidence="2" id="KW-0812">Transmembrane</keyword>
<feature type="domain" description="PAC" evidence="4">
    <location>
        <begin position="476"/>
        <end position="528"/>
    </location>
</feature>
<feature type="domain" description="EAL" evidence="5">
    <location>
        <begin position="703"/>
        <end position="962"/>
    </location>
</feature>
<name>A0A2R4MGV5_9HYPH</name>
<dbReference type="InterPro" id="IPR000700">
    <property type="entry name" value="PAS-assoc_C"/>
</dbReference>
<feature type="signal peptide" evidence="3">
    <location>
        <begin position="1"/>
        <end position="28"/>
    </location>
</feature>
<evidence type="ECO:0000259" key="6">
    <source>
        <dbReference type="PROSITE" id="PS50887"/>
    </source>
</evidence>
<dbReference type="Pfam" id="PF00990">
    <property type="entry name" value="GGDEF"/>
    <property type="match status" value="1"/>
</dbReference>
<gene>
    <name evidence="7" type="ORF">MXMO3_02766</name>
</gene>
<dbReference type="STRING" id="1122213.GCA_000423365_00401"/>
<dbReference type="PROSITE" id="PS50887">
    <property type="entry name" value="GGDEF"/>
    <property type="match status" value="1"/>
</dbReference>
<dbReference type="SMART" id="SM00267">
    <property type="entry name" value="GGDEF"/>
    <property type="match status" value="1"/>
</dbReference>
<dbReference type="SUPFAM" id="SSF141868">
    <property type="entry name" value="EAL domain-like"/>
    <property type="match status" value="1"/>
</dbReference>
<dbReference type="PROSITE" id="PS50883">
    <property type="entry name" value="EAL"/>
    <property type="match status" value="1"/>
</dbReference>
<dbReference type="Gene3D" id="2.10.70.100">
    <property type="match status" value="1"/>
</dbReference>
<feature type="transmembrane region" description="Helical" evidence="2">
    <location>
        <begin position="308"/>
        <end position="328"/>
    </location>
</feature>
<dbReference type="RefSeq" id="WP_245985751.1">
    <property type="nucleotide sequence ID" value="NZ_CP021330.1"/>
</dbReference>
<dbReference type="EMBL" id="CP021330">
    <property type="protein sequence ID" value="AVX05277.1"/>
    <property type="molecule type" value="Genomic_DNA"/>
</dbReference>
<dbReference type="CDD" id="cd01948">
    <property type="entry name" value="EAL"/>
    <property type="match status" value="1"/>
</dbReference>
<feature type="transmembrane region" description="Helical" evidence="2">
    <location>
        <begin position="335"/>
        <end position="355"/>
    </location>
</feature>